<proteinExistence type="predicted"/>
<dbReference type="Pfam" id="PF13575">
    <property type="entry name" value="DUF4135"/>
    <property type="match status" value="1"/>
</dbReference>
<dbReference type="RefSeq" id="WP_139255382.1">
    <property type="nucleotide sequence ID" value="NZ_FNOV01000045.1"/>
</dbReference>
<feature type="domain" description="Lantibiotic biosynthesis protein dehydration" evidence="1">
    <location>
        <begin position="25"/>
        <end position="396"/>
    </location>
</feature>
<feature type="non-terminal residue" evidence="2">
    <location>
        <position position="1"/>
    </location>
</feature>
<keyword evidence="3" id="KW-1185">Reference proteome</keyword>
<protein>
    <submittedName>
        <fullName evidence="2">Type 2 lantibiotic biosynthesis protein LanM</fullName>
    </submittedName>
</protein>
<organism evidence="2 3">
    <name type="scientific">Hymenobacter psychrophilus</name>
    <dbReference type="NCBI Taxonomy" id="651662"/>
    <lineage>
        <taxon>Bacteria</taxon>
        <taxon>Pseudomonadati</taxon>
        <taxon>Bacteroidota</taxon>
        <taxon>Cytophagia</taxon>
        <taxon>Cytophagales</taxon>
        <taxon>Hymenobacteraceae</taxon>
        <taxon>Hymenobacter</taxon>
    </lineage>
</organism>
<evidence type="ECO:0000313" key="3">
    <source>
        <dbReference type="Proteomes" id="UP000199249"/>
    </source>
</evidence>
<name>A0A1H3PNS1_9BACT</name>
<dbReference type="EMBL" id="FNOV01000045">
    <property type="protein sequence ID" value="SDZ02727.1"/>
    <property type="molecule type" value="Genomic_DNA"/>
</dbReference>
<accession>A0A1H3PNS1</accession>
<dbReference type="Proteomes" id="UP000199249">
    <property type="component" value="Unassembled WGS sequence"/>
</dbReference>
<dbReference type="OrthoDB" id="9148343at2"/>
<gene>
    <name evidence="2" type="ORF">SAMN04488069_1451</name>
</gene>
<dbReference type="AlphaFoldDB" id="A0A1H3PNS1"/>
<evidence type="ECO:0000259" key="1">
    <source>
        <dbReference type="Pfam" id="PF13575"/>
    </source>
</evidence>
<dbReference type="InterPro" id="IPR025410">
    <property type="entry name" value="Lant_dehyd"/>
</dbReference>
<dbReference type="STRING" id="651662.SAMN04488069_1451"/>
<sequence>EFIKNGNIDFDEFTNKMILSIPKDYPVLDQKLRTKSHDFFNHISKIIKLFNEDIKNIEYTFNIKNVNIVDIDVCLGDGHNGESTSSVYLSDGTKLIYKPRNIEITNSYNSFIAWVNNRINIDLKTFKILNRNNYGWIEFVNNESVHTKKDLEEYYRKAGVLLAVILLLGSKDCHHENVIASGKNPVIIDHETIIQPVFDDKSFVTWDDRFKISPFSVLESVLIVNKDTGAPLDNVGYGVRGHVEVTAVERKVINPNTIDSKIISQLVTRKIADKNIPVFEGKRHFVNDYSDCFIDGFSITYDLFLNSKEELRSKNSPLNLFVNDEVRYVWRPTFIYFKILKYMRSASYMSSYEVYCSKVYDLLSKAFKGENREKYQFILDFEVKQMLNGDIPIFNLNSSDDFLEDKDLIKVFAYNCLENMHHRIDSLTVEHKEKQIEHIIHWTNL</sequence>
<dbReference type="NCBIfam" id="TIGR03897">
    <property type="entry name" value="lanti_2_LanM"/>
    <property type="match status" value="1"/>
</dbReference>
<reference evidence="3" key="1">
    <citation type="submission" date="2016-10" db="EMBL/GenBank/DDBJ databases">
        <authorList>
            <person name="Varghese N."/>
            <person name="Submissions S."/>
        </authorList>
    </citation>
    <scope>NUCLEOTIDE SEQUENCE [LARGE SCALE GENOMIC DNA]</scope>
    <source>
        <strain evidence="3">CGMCC 1.8975</strain>
    </source>
</reference>
<dbReference type="InterPro" id="IPR017146">
    <property type="entry name" value="Lanti_2_LanM"/>
</dbReference>
<evidence type="ECO:0000313" key="2">
    <source>
        <dbReference type="EMBL" id="SDZ02727.1"/>
    </source>
</evidence>